<keyword evidence="2" id="KW-1185">Reference proteome</keyword>
<evidence type="ECO:0000313" key="1">
    <source>
        <dbReference type="EMBL" id="GAA3121507.1"/>
    </source>
</evidence>
<dbReference type="EMBL" id="BAAAUT010000006">
    <property type="protein sequence ID" value="GAA3121507.1"/>
    <property type="molecule type" value="Genomic_DNA"/>
</dbReference>
<proteinExistence type="predicted"/>
<organism evidence="1 2">
    <name type="scientific">Planomonospora alba</name>
    <dbReference type="NCBI Taxonomy" id="161354"/>
    <lineage>
        <taxon>Bacteria</taxon>
        <taxon>Bacillati</taxon>
        <taxon>Actinomycetota</taxon>
        <taxon>Actinomycetes</taxon>
        <taxon>Streptosporangiales</taxon>
        <taxon>Streptosporangiaceae</taxon>
        <taxon>Planomonospora</taxon>
    </lineage>
</organism>
<accession>A0ABP6MUG4</accession>
<evidence type="ECO:0000313" key="2">
    <source>
        <dbReference type="Proteomes" id="UP001500320"/>
    </source>
</evidence>
<dbReference type="RefSeq" id="WP_344856445.1">
    <property type="nucleotide sequence ID" value="NZ_BAAAUT010000006.1"/>
</dbReference>
<dbReference type="Proteomes" id="UP001500320">
    <property type="component" value="Unassembled WGS sequence"/>
</dbReference>
<comment type="caution">
    <text evidence="1">The sequence shown here is derived from an EMBL/GenBank/DDBJ whole genome shotgun (WGS) entry which is preliminary data.</text>
</comment>
<reference evidence="2" key="1">
    <citation type="journal article" date="2019" name="Int. J. Syst. Evol. Microbiol.">
        <title>The Global Catalogue of Microorganisms (GCM) 10K type strain sequencing project: providing services to taxonomists for standard genome sequencing and annotation.</title>
        <authorList>
            <consortium name="The Broad Institute Genomics Platform"/>
            <consortium name="The Broad Institute Genome Sequencing Center for Infectious Disease"/>
            <person name="Wu L."/>
            <person name="Ma J."/>
        </authorList>
    </citation>
    <scope>NUCLEOTIDE SEQUENCE [LARGE SCALE GENOMIC DNA]</scope>
    <source>
        <strain evidence="2">JCM 9373</strain>
    </source>
</reference>
<sequence>MTVRGREAALAQLRLDLAKAERRSTAIGLLAPFGFATCPRCTQDLDGREVAATDCRPCCQPLARVDVEDVHASEEEADRIRAQVTETEALLDADVTALEQGRLTARHADLRLDTLLGEYDQATAGTTSPRMEAVAQLSRQAEALRHSIDETGRHQQMWRRLDQVRAEAVAHRKTDRQLRIDITEREKALRARRPARRQQRGVH</sequence>
<name>A0ABP6MUG4_9ACTN</name>
<protein>
    <submittedName>
        <fullName evidence="1">Uncharacterized protein</fullName>
    </submittedName>
</protein>
<gene>
    <name evidence="1" type="ORF">GCM10010466_10530</name>
</gene>